<keyword evidence="3" id="KW-0808">Transferase</keyword>
<dbReference type="SUPFAM" id="SSF46955">
    <property type="entry name" value="Putative DNA-binding domain"/>
    <property type="match status" value="1"/>
</dbReference>
<comment type="caution">
    <text evidence="3">The sequence shown here is derived from an EMBL/GenBank/DDBJ whole genome shotgun (WGS) entry which is preliminary data.</text>
</comment>
<dbReference type="InterPro" id="IPR029063">
    <property type="entry name" value="SAM-dependent_MTases_sf"/>
</dbReference>
<dbReference type="Gene3D" id="1.10.1660.10">
    <property type="match status" value="1"/>
</dbReference>
<evidence type="ECO:0000259" key="2">
    <source>
        <dbReference type="PROSITE" id="PS50937"/>
    </source>
</evidence>
<dbReference type="PANTHER" id="PTHR30204:SF96">
    <property type="entry name" value="CHROMOSOME-ANCHORING PROTEIN RACA"/>
    <property type="match status" value="1"/>
</dbReference>
<organism evidence="3 4">
    <name type="scientific">Clostridium scindens (strain JCM 10418 / VPI 12708)</name>
    <dbReference type="NCBI Taxonomy" id="29347"/>
    <lineage>
        <taxon>Bacteria</taxon>
        <taxon>Bacillati</taxon>
        <taxon>Bacillota</taxon>
        <taxon>Clostridia</taxon>
        <taxon>Lachnospirales</taxon>
        <taxon>Lachnospiraceae</taxon>
    </lineage>
</organism>
<dbReference type="InterPro" id="IPR047057">
    <property type="entry name" value="MerR_fam"/>
</dbReference>
<dbReference type="Pfam" id="PF08241">
    <property type="entry name" value="Methyltransf_11"/>
    <property type="match status" value="1"/>
</dbReference>
<dbReference type="CDD" id="cd01106">
    <property type="entry name" value="HTH_TipAL-Mta"/>
    <property type="match status" value="1"/>
</dbReference>
<dbReference type="GO" id="GO:0032259">
    <property type="term" value="P:methylation"/>
    <property type="evidence" value="ECO:0007669"/>
    <property type="project" value="UniProtKB-KW"/>
</dbReference>
<reference evidence="3 4" key="1">
    <citation type="submission" date="2019-08" db="EMBL/GenBank/DDBJ databases">
        <title>In-depth cultivation of the pig gut microbiome towards novel bacterial diversity and tailored functional studies.</title>
        <authorList>
            <person name="Wylensek D."/>
            <person name="Hitch T.C.A."/>
            <person name="Clavel T."/>
        </authorList>
    </citation>
    <scope>NUCLEOTIDE SEQUENCE [LARGE SCALE GENOMIC DNA]</scope>
    <source>
        <strain evidence="3 4">BL-389-WT-3D</strain>
    </source>
</reference>
<protein>
    <submittedName>
        <fullName evidence="3">Methyltransferase domain-containing protein</fullName>
    </submittedName>
</protein>
<evidence type="ECO:0000313" key="4">
    <source>
        <dbReference type="Proteomes" id="UP000462363"/>
    </source>
</evidence>
<evidence type="ECO:0000256" key="1">
    <source>
        <dbReference type="ARBA" id="ARBA00023125"/>
    </source>
</evidence>
<dbReference type="PANTHER" id="PTHR30204">
    <property type="entry name" value="REDOX-CYCLING DRUG-SENSING TRANSCRIPTIONAL ACTIVATOR SOXR"/>
    <property type="match status" value="1"/>
</dbReference>
<dbReference type="PROSITE" id="PS50937">
    <property type="entry name" value="HTH_MERR_2"/>
    <property type="match status" value="1"/>
</dbReference>
<dbReference type="Pfam" id="PF13411">
    <property type="entry name" value="MerR_1"/>
    <property type="match status" value="1"/>
</dbReference>
<dbReference type="GO" id="GO:0008757">
    <property type="term" value="F:S-adenosylmethionine-dependent methyltransferase activity"/>
    <property type="evidence" value="ECO:0007669"/>
    <property type="project" value="InterPro"/>
</dbReference>
<keyword evidence="1" id="KW-0238">DNA-binding</keyword>
<keyword evidence="3" id="KW-0489">Methyltransferase</keyword>
<dbReference type="GO" id="GO:0003700">
    <property type="term" value="F:DNA-binding transcription factor activity"/>
    <property type="evidence" value="ECO:0007669"/>
    <property type="project" value="InterPro"/>
</dbReference>
<gene>
    <name evidence="3" type="ORF">FYJ37_02805</name>
</gene>
<dbReference type="RefSeq" id="WP_154322807.1">
    <property type="nucleotide sequence ID" value="NZ_CAMDTP010000016.1"/>
</dbReference>
<feature type="domain" description="HTH merR-type" evidence="2">
    <location>
        <begin position="6"/>
        <end position="75"/>
    </location>
</feature>
<dbReference type="GO" id="GO:0003677">
    <property type="term" value="F:DNA binding"/>
    <property type="evidence" value="ECO:0007669"/>
    <property type="project" value="UniProtKB-KW"/>
</dbReference>
<dbReference type="InterPro" id="IPR013216">
    <property type="entry name" value="Methyltransf_11"/>
</dbReference>
<dbReference type="CDD" id="cd02440">
    <property type="entry name" value="AdoMet_MTases"/>
    <property type="match status" value="1"/>
</dbReference>
<proteinExistence type="predicted"/>
<dbReference type="SMART" id="SM00422">
    <property type="entry name" value="HTH_MERR"/>
    <property type="match status" value="1"/>
</dbReference>
<dbReference type="EMBL" id="VUMB01000004">
    <property type="protein sequence ID" value="MSS39314.1"/>
    <property type="molecule type" value="Genomic_DNA"/>
</dbReference>
<evidence type="ECO:0000313" key="3">
    <source>
        <dbReference type="EMBL" id="MSS39314.1"/>
    </source>
</evidence>
<dbReference type="Proteomes" id="UP000462363">
    <property type="component" value="Unassembled WGS sequence"/>
</dbReference>
<accession>A0A844FAH8</accession>
<dbReference type="InterPro" id="IPR000551">
    <property type="entry name" value="MerR-type_HTH_dom"/>
</dbReference>
<dbReference type="SUPFAM" id="SSF53335">
    <property type="entry name" value="S-adenosyl-L-methionine-dependent methyltransferases"/>
    <property type="match status" value="1"/>
</dbReference>
<dbReference type="AlphaFoldDB" id="A0A844FAH8"/>
<dbReference type="InterPro" id="IPR009061">
    <property type="entry name" value="DNA-bd_dom_put_sf"/>
</dbReference>
<sequence>MKKSGYYSSGEFARMAHVTLRTIRYYDKQNILKPSYVTDAGARFYTDEDFARLQQILLLKYLGFSLDDIREMTIADSDYHFMLNSLNIQLKLVQDRIEQMQLVEKAIQDTADAIQAEHTIDWSQMLNLIHLTGMEKSLKNQYQNASNISARINLHSLYSQNEQGWFPWIYEQLKIRPGMRILEIGCGDGTLWKDRHSVLPEDIHIVLSDISEGMLRDARRAIGAEDKRFEFHVFDCHRIPYEEGDFDLVIANHVLFYCEDIPKVAREVKRVLKRDGRFVCSTYGCRHMMEVSRLVQGFDERIVLSADKLYERFGRENGGNILRQDFCKVEWMSYQDSLVVPDPEPLISYVLSCHGNQSQYILDHYNEFRSYVKKKTDGGFHITKDAGIFICEK</sequence>
<dbReference type="Gene3D" id="3.40.50.150">
    <property type="entry name" value="Vaccinia Virus protein VP39"/>
    <property type="match status" value="1"/>
</dbReference>
<name>A0A844FAH8_CLOSV</name>